<comment type="similarity">
    <text evidence="1">Belongs to the short-chain dehydrogenases/reductases (SDR) family.</text>
</comment>
<evidence type="ECO:0000256" key="1">
    <source>
        <dbReference type="ARBA" id="ARBA00006484"/>
    </source>
</evidence>
<sequence length="126" mass="13811">MTNILEHFKLQGKVAIISGGTMGIGQSMALALAQAGVHIIIADHNASSTNKTLSGINQSEDLETVLLKVDINDPTSVNQMFNNVIEQFGKIDMLVNKVGMTYNVTEEELTFENWNKVMNLNLNGIF</sequence>
<organism evidence="3 4">
    <name type="scientific">Mammaliicoccus sciuri</name>
    <name type="common">Staphylococcus sciuri</name>
    <dbReference type="NCBI Taxonomy" id="1296"/>
    <lineage>
        <taxon>Bacteria</taxon>
        <taxon>Bacillati</taxon>
        <taxon>Bacillota</taxon>
        <taxon>Bacilli</taxon>
        <taxon>Bacillales</taxon>
        <taxon>Staphylococcaceae</taxon>
        <taxon>Mammaliicoccus</taxon>
    </lineage>
</organism>
<gene>
    <name evidence="3" type="ORF">CD117_01005</name>
</gene>
<evidence type="ECO:0000313" key="4">
    <source>
        <dbReference type="Proteomes" id="UP000274792"/>
    </source>
</evidence>
<evidence type="ECO:0000313" key="3">
    <source>
        <dbReference type="EMBL" id="RTX75192.1"/>
    </source>
</evidence>
<dbReference type="Proteomes" id="UP000274792">
    <property type="component" value="Unassembled WGS sequence"/>
</dbReference>
<dbReference type="InterPro" id="IPR003560">
    <property type="entry name" value="DHB_DH"/>
</dbReference>
<dbReference type="EMBL" id="RXWV01000006">
    <property type="protein sequence ID" value="RTX75192.1"/>
    <property type="molecule type" value="Genomic_DNA"/>
</dbReference>
<dbReference type="SUPFAM" id="SSF51735">
    <property type="entry name" value="NAD(P)-binding Rossmann-fold domains"/>
    <property type="match status" value="1"/>
</dbReference>
<dbReference type="GO" id="GO:0050664">
    <property type="term" value="F:oxidoreductase activity, acting on NAD(P)H, oxygen as acceptor"/>
    <property type="evidence" value="ECO:0007669"/>
    <property type="project" value="TreeGrafter"/>
</dbReference>
<dbReference type="InterPro" id="IPR036291">
    <property type="entry name" value="NAD(P)-bd_dom_sf"/>
</dbReference>
<dbReference type="PRINTS" id="PR01397">
    <property type="entry name" value="DHBDHDRGNASE"/>
</dbReference>
<dbReference type="InterPro" id="IPR002347">
    <property type="entry name" value="SDR_fam"/>
</dbReference>
<dbReference type="RefSeq" id="WP_126476402.1">
    <property type="nucleotide sequence ID" value="NZ_RXWV01000006.1"/>
</dbReference>
<comment type="caution">
    <text evidence="3">The sequence shown here is derived from an EMBL/GenBank/DDBJ whole genome shotgun (WGS) entry which is preliminary data.</text>
</comment>
<protein>
    <submittedName>
        <fullName evidence="3">SDR family NAD(P)-dependent oxidoreductase</fullName>
    </submittedName>
</protein>
<proteinExistence type="inferred from homology"/>
<evidence type="ECO:0000256" key="2">
    <source>
        <dbReference type="ARBA" id="ARBA00023002"/>
    </source>
</evidence>
<dbReference type="PANTHER" id="PTHR43008">
    <property type="entry name" value="BENZIL REDUCTASE"/>
    <property type="match status" value="1"/>
</dbReference>
<keyword evidence="2" id="KW-0560">Oxidoreductase</keyword>
<name>A0AAJ4SKF2_MAMSC</name>
<reference evidence="3 4" key="1">
    <citation type="submission" date="2018-10" db="EMBL/GenBank/DDBJ databases">
        <title>A collection Staphylococci species genome sequencing.</title>
        <authorList>
            <person name="Cole K."/>
        </authorList>
    </citation>
    <scope>NUCLEOTIDE SEQUENCE [LARGE SCALE GENOMIC DNA]</scope>
    <source>
        <strain evidence="4">NCTC 12218</strain>
    </source>
</reference>
<dbReference type="Pfam" id="PF00106">
    <property type="entry name" value="adh_short"/>
    <property type="match status" value="1"/>
</dbReference>
<dbReference type="Gene3D" id="3.40.50.720">
    <property type="entry name" value="NAD(P)-binding Rossmann-like Domain"/>
    <property type="match status" value="1"/>
</dbReference>
<accession>A0AAJ4SKF2</accession>
<dbReference type="GO" id="GO:0008667">
    <property type="term" value="F:2,3-dihydro-2,3-dihydroxybenzoate dehydrogenase activity"/>
    <property type="evidence" value="ECO:0007669"/>
    <property type="project" value="InterPro"/>
</dbReference>
<dbReference type="AlphaFoldDB" id="A0AAJ4SKF2"/>
<dbReference type="GO" id="GO:0019290">
    <property type="term" value="P:siderophore biosynthetic process"/>
    <property type="evidence" value="ECO:0007669"/>
    <property type="project" value="InterPro"/>
</dbReference>
<dbReference type="PANTHER" id="PTHR43008:SF4">
    <property type="entry name" value="CHAIN DEHYDROGENASE, PUTATIVE (AFU_ORTHOLOGUE AFUA_4G08710)-RELATED"/>
    <property type="match status" value="1"/>
</dbReference>